<organism evidence="3 4">
    <name type="scientific">Paracoccus contaminans</name>
    <dbReference type="NCBI Taxonomy" id="1945662"/>
    <lineage>
        <taxon>Bacteria</taxon>
        <taxon>Pseudomonadati</taxon>
        <taxon>Pseudomonadota</taxon>
        <taxon>Alphaproteobacteria</taxon>
        <taxon>Rhodobacterales</taxon>
        <taxon>Paracoccaceae</taxon>
        <taxon>Paracoccus</taxon>
    </lineage>
</organism>
<dbReference type="SUPFAM" id="SSF100950">
    <property type="entry name" value="NagB/RpiA/CoA transferase-like"/>
    <property type="match status" value="1"/>
</dbReference>
<evidence type="ECO:0000313" key="4">
    <source>
        <dbReference type="Proteomes" id="UP000193017"/>
    </source>
</evidence>
<keyword evidence="4" id="KW-1185">Reference proteome</keyword>
<gene>
    <name evidence="3" type="ORF">B0A89_14250</name>
</gene>
<evidence type="ECO:0000313" key="3">
    <source>
        <dbReference type="EMBL" id="ARJ70988.1"/>
    </source>
</evidence>
<dbReference type="KEGG" id="pcon:B0A89_14250"/>
<proteinExistence type="predicted"/>
<dbReference type="EMBL" id="CP020613">
    <property type="protein sequence ID" value="ARJ70988.1"/>
    <property type="molecule type" value="Genomic_DNA"/>
</dbReference>
<dbReference type="InterPro" id="IPR037171">
    <property type="entry name" value="NagB/RpiA_transferase-like"/>
</dbReference>
<dbReference type="InterPro" id="IPR014036">
    <property type="entry name" value="DeoR-like_C"/>
</dbReference>
<feature type="domain" description="DeoR-like transcriptional repressor C-terminal sensor" evidence="2">
    <location>
        <begin position="37"/>
        <end position="127"/>
    </location>
</feature>
<dbReference type="AlphaFoldDB" id="A0A1W6D1J1"/>
<dbReference type="Pfam" id="PF00455">
    <property type="entry name" value="DeoRC"/>
    <property type="match status" value="1"/>
</dbReference>
<reference evidence="3 4" key="1">
    <citation type="submission" date="2017-03" db="EMBL/GenBank/DDBJ databases">
        <title>Genome sequence of Paracoccus contaminans isolated from a water microcosm.</title>
        <authorList>
            <person name="Aurass P."/>
            <person name="Karste S."/>
            <person name="Trost E."/>
            <person name="Glaeser S.P."/>
            <person name="Kaempfer P."/>
            <person name="Flieger A."/>
        </authorList>
    </citation>
    <scope>NUCLEOTIDE SEQUENCE [LARGE SCALE GENOMIC DNA]</scope>
    <source>
        <strain evidence="4">RKI 16-01929T\LMG 29738T\CCM 8701T\CIP 111112T</strain>
        <plasmid evidence="4">Plasmid unnamed</plasmid>
    </source>
</reference>
<dbReference type="SMART" id="SM01134">
    <property type="entry name" value="DeoRC"/>
    <property type="match status" value="1"/>
</dbReference>
<sequence>MRDDDAPSGADAARRGAGRHPFAACRAAAGGARGVGLELLGGTYHSQSASFHAQPPPGLGRIDLAVLSAGGLAGGRLSCSYAHEPPVKRAAIAAGARRVVLADSAKLAQRRTVDFAAASEIELLVTEAGIGPMPAGDDIAPS</sequence>
<name>A0A1W6D1J1_9RHOB</name>
<evidence type="ECO:0000259" key="2">
    <source>
        <dbReference type="Pfam" id="PF00455"/>
    </source>
</evidence>
<feature type="region of interest" description="Disordered" evidence="1">
    <location>
        <begin position="1"/>
        <end position="20"/>
    </location>
</feature>
<protein>
    <recommendedName>
        <fullName evidence="2">DeoR-like transcriptional repressor C-terminal sensor domain-containing protein</fullName>
    </recommendedName>
</protein>
<dbReference type="Proteomes" id="UP000193017">
    <property type="component" value="Plasmid unnamed"/>
</dbReference>
<geneLocation type="plasmid" evidence="3 4">
    <name>unnamed</name>
</geneLocation>
<accession>A0A1W6D1J1</accession>
<evidence type="ECO:0000256" key="1">
    <source>
        <dbReference type="SAM" id="MobiDB-lite"/>
    </source>
</evidence>
<keyword evidence="3" id="KW-0614">Plasmid</keyword>